<feature type="chain" id="PRO_5044957522" description="RxLR effector protein" evidence="5">
    <location>
        <begin position="21"/>
        <end position="206"/>
    </location>
</feature>
<accession>A0A6A3GGY5</accession>
<comment type="caution">
    <text evidence="6">The sequence shown here is derived from an EMBL/GenBank/DDBJ whole genome shotgun (WGS) entry which is preliminary data.</text>
</comment>
<evidence type="ECO:0000256" key="1">
    <source>
        <dbReference type="ARBA" id="ARBA00004613"/>
    </source>
</evidence>
<comment type="function">
    <text evidence="5">Effector that suppresses plant defense responses during pathogen infection.</text>
</comment>
<comment type="subcellular location">
    <subcellularLocation>
        <location evidence="1 5">Secreted</location>
    </subcellularLocation>
</comment>
<protein>
    <recommendedName>
        <fullName evidence="5">RxLR effector protein</fullName>
    </recommendedName>
</protein>
<dbReference type="InterPro" id="IPR031825">
    <property type="entry name" value="RXLR"/>
</dbReference>
<comment type="similarity">
    <text evidence="2 5">Belongs to the RxLR effector family.</text>
</comment>
<evidence type="ECO:0000313" key="6">
    <source>
        <dbReference type="EMBL" id="KAE8956602.1"/>
    </source>
</evidence>
<dbReference type="EMBL" id="QXFV01008488">
    <property type="protein sequence ID" value="KAE8956602.1"/>
    <property type="molecule type" value="Genomic_DNA"/>
</dbReference>
<dbReference type="Proteomes" id="UP000429607">
    <property type="component" value="Unassembled WGS sequence"/>
</dbReference>
<proteinExistence type="inferred from homology"/>
<keyword evidence="4 5" id="KW-0732">Signal</keyword>
<comment type="domain">
    <text evidence="5">The RxLR-dEER motif acts to carry the protein into the host cell cytoplasm through binding to cell surface phosphatidylinositol-3-phosphate.</text>
</comment>
<evidence type="ECO:0000256" key="3">
    <source>
        <dbReference type="ARBA" id="ARBA00022525"/>
    </source>
</evidence>
<gene>
    <name evidence="6" type="ORF">PR001_g31677</name>
</gene>
<dbReference type="AlphaFoldDB" id="A0A6A3GGY5"/>
<sequence length="206" mass="23034">MRLHLAALMAAATLMSTANAISTPTYDGKSAVVVDTNHDNIASTRLLRTIEAENEDEDDASDEDRMYIPGLETVSNYNGKSADEVFQLLKLDKAGNSLLSSPKLESWLAYAKAFNLKSPQNEASMITTFRAAYGDAELAKIIQTAKGVPNTEKMAKELQVAQFNLWMREGMKPEDVYSKVFKLSTNWQNDPAVPILRQYNRFFKEQ</sequence>
<organism evidence="6 7">
    <name type="scientific">Phytophthora rubi</name>
    <dbReference type="NCBI Taxonomy" id="129364"/>
    <lineage>
        <taxon>Eukaryota</taxon>
        <taxon>Sar</taxon>
        <taxon>Stramenopiles</taxon>
        <taxon>Oomycota</taxon>
        <taxon>Peronosporomycetes</taxon>
        <taxon>Peronosporales</taxon>
        <taxon>Peronosporaceae</taxon>
        <taxon>Phytophthora</taxon>
    </lineage>
</organism>
<evidence type="ECO:0000256" key="5">
    <source>
        <dbReference type="RuleBase" id="RU367124"/>
    </source>
</evidence>
<name>A0A6A3GGY5_9STRA</name>
<evidence type="ECO:0000256" key="2">
    <source>
        <dbReference type="ARBA" id="ARBA00010400"/>
    </source>
</evidence>
<dbReference type="Pfam" id="PF16810">
    <property type="entry name" value="RXLR"/>
    <property type="match status" value="1"/>
</dbReference>
<evidence type="ECO:0000256" key="4">
    <source>
        <dbReference type="ARBA" id="ARBA00022729"/>
    </source>
</evidence>
<feature type="signal peptide" evidence="5">
    <location>
        <begin position="1"/>
        <end position="20"/>
    </location>
</feature>
<keyword evidence="3 5" id="KW-0964">Secreted</keyword>
<reference evidence="6 7" key="1">
    <citation type="submission" date="2018-09" db="EMBL/GenBank/DDBJ databases">
        <title>Genomic investigation of the strawberry pathogen Phytophthora fragariae indicates pathogenicity is determined by transcriptional variation in three key races.</title>
        <authorList>
            <person name="Adams T.M."/>
            <person name="Armitage A.D."/>
            <person name="Sobczyk M.K."/>
            <person name="Bates H.J."/>
            <person name="Dunwell J.M."/>
            <person name="Nellist C.F."/>
            <person name="Harrison R.J."/>
        </authorList>
    </citation>
    <scope>NUCLEOTIDE SEQUENCE [LARGE SCALE GENOMIC DNA]</scope>
    <source>
        <strain evidence="6 7">SCRP249</strain>
    </source>
</reference>
<evidence type="ECO:0000313" key="7">
    <source>
        <dbReference type="Proteomes" id="UP000429607"/>
    </source>
</evidence>